<organism evidence="2">
    <name type="scientific">Anopheles sinensis</name>
    <name type="common">Mosquito</name>
    <dbReference type="NCBI Taxonomy" id="74873"/>
    <lineage>
        <taxon>Eukaryota</taxon>
        <taxon>Metazoa</taxon>
        <taxon>Ecdysozoa</taxon>
        <taxon>Arthropoda</taxon>
        <taxon>Hexapoda</taxon>
        <taxon>Insecta</taxon>
        <taxon>Pterygota</taxon>
        <taxon>Neoptera</taxon>
        <taxon>Endopterygota</taxon>
        <taxon>Diptera</taxon>
        <taxon>Nematocera</taxon>
        <taxon>Culicoidea</taxon>
        <taxon>Culicidae</taxon>
        <taxon>Anophelinae</taxon>
        <taxon>Anopheles</taxon>
    </lineage>
</organism>
<dbReference type="Proteomes" id="UP000030765">
    <property type="component" value="Unassembled WGS sequence"/>
</dbReference>
<accession>A0A084WPL3</accession>
<evidence type="ECO:0000313" key="2">
    <source>
        <dbReference type="EMBL" id="KFB52157.1"/>
    </source>
</evidence>
<proteinExistence type="predicted"/>
<evidence type="ECO:0000256" key="1">
    <source>
        <dbReference type="SAM" id="MobiDB-lite"/>
    </source>
</evidence>
<protein>
    <submittedName>
        <fullName evidence="2 3">NADH oxidase</fullName>
    </submittedName>
</protein>
<feature type="region of interest" description="Disordered" evidence="1">
    <location>
        <begin position="61"/>
        <end position="89"/>
    </location>
</feature>
<keyword evidence="4" id="KW-1185">Reference proteome</keyword>
<evidence type="ECO:0000313" key="3">
    <source>
        <dbReference type="EnsemblMetazoa" id="ASIC020484-PA"/>
    </source>
</evidence>
<dbReference type="EMBL" id="ATLV01025100">
    <property type="status" value="NOT_ANNOTATED_CDS"/>
    <property type="molecule type" value="Genomic_DNA"/>
</dbReference>
<feature type="compositionally biased region" description="Basic and acidic residues" evidence="1">
    <location>
        <begin position="71"/>
        <end position="89"/>
    </location>
</feature>
<reference evidence="2 4" key="1">
    <citation type="journal article" date="2014" name="BMC Genomics">
        <title>Genome sequence of Anopheles sinensis provides insight into genetics basis of mosquito competence for malaria parasites.</title>
        <authorList>
            <person name="Zhou D."/>
            <person name="Zhang D."/>
            <person name="Ding G."/>
            <person name="Shi L."/>
            <person name="Hou Q."/>
            <person name="Ye Y."/>
            <person name="Xu Y."/>
            <person name="Zhou H."/>
            <person name="Xiong C."/>
            <person name="Li S."/>
            <person name="Yu J."/>
            <person name="Hong S."/>
            <person name="Yu X."/>
            <person name="Zou P."/>
            <person name="Chen C."/>
            <person name="Chang X."/>
            <person name="Wang W."/>
            <person name="Lv Y."/>
            <person name="Sun Y."/>
            <person name="Ma L."/>
            <person name="Shen B."/>
            <person name="Zhu C."/>
        </authorList>
    </citation>
    <scope>NUCLEOTIDE SEQUENCE [LARGE SCALE GENOMIC DNA]</scope>
</reference>
<name>A0A084WPL3_ANOSI</name>
<sequence>MSPFSNQKRRRHIRYATQHDRLGDRFPRRPTSVCTRGQQTAYWQMPAVASLSPAFSFGFVKQPPRATTTSKSRESAKATRDRVVQRKSE</sequence>
<dbReference type="EMBL" id="KE525369">
    <property type="protein sequence ID" value="KFB52157.1"/>
    <property type="molecule type" value="Genomic_DNA"/>
</dbReference>
<dbReference type="AlphaFoldDB" id="A0A084WPL3"/>
<reference evidence="3" key="2">
    <citation type="submission" date="2020-05" db="UniProtKB">
        <authorList>
            <consortium name="EnsemblMetazoa"/>
        </authorList>
    </citation>
    <scope>IDENTIFICATION</scope>
</reference>
<evidence type="ECO:0000313" key="4">
    <source>
        <dbReference type="Proteomes" id="UP000030765"/>
    </source>
</evidence>
<dbReference type="EnsemblMetazoa" id="ASIC020484-RA">
    <property type="protein sequence ID" value="ASIC020484-PA"/>
    <property type="gene ID" value="ASIC020484"/>
</dbReference>
<gene>
    <name evidence="2" type="ORF">ZHAS_00020484</name>
</gene>
<dbReference type="VEuPathDB" id="VectorBase:ASIC020484"/>